<feature type="compositionally biased region" description="Basic and acidic residues" evidence="1">
    <location>
        <begin position="1"/>
        <end position="40"/>
    </location>
</feature>
<sequence length="107" mass="12212">MSKKYEKNNEEQERDRARNQERYRDEAKAKTKLGSKENLEYKSAASPFIVGRDSDFLRTGRSEVTVIVGESPPAPRPPWTESEARRVTTYLTRDAATGPDTPRRAIP</sequence>
<comment type="caution">
    <text evidence="2">The sequence shown here is derived from an EMBL/GenBank/DDBJ whole genome shotgun (WGS) entry which is preliminary data.</text>
</comment>
<reference evidence="2 3" key="1">
    <citation type="journal article" date="2019" name="Commun. Biol.">
        <title>The bagworm genome reveals a unique fibroin gene that provides high tensile strength.</title>
        <authorList>
            <person name="Kono N."/>
            <person name="Nakamura H."/>
            <person name="Ohtoshi R."/>
            <person name="Tomita M."/>
            <person name="Numata K."/>
            <person name="Arakawa K."/>
        </authorList>
    </citation>
    <scope>NUCLEOTIDE SEQUENCE [LARGE SCALE GENOMIC DNA]</scope>
</reference>
<proteinExistence type="predicted"/>
<gene>
    <name evidence="2" type="ORF">EVAR_39380_1</name>
</gene>
<dbReference type="Proteomes" id="UP000299102">
    <property type="component" value="Unassembled WGS sequence"/>
</dbReference>
<evidence type="ECO:0000313" key="2">
    <source>
        <dbReference type="EMBL" id="GBP84972.1"/>
    </source>
</evidence>
<organism evidence="2 3">
    <name type="scientific">Eumeta variegata</name>
    <name type="common">Bagworm moth</name>
    <name type="synonym">Eumeta japonica</name>
    <dbReference type="NCBI Taxonomy" id="151549"/>
    <lineage>
        <taxon>Eukaryota</taxon>
        <taxon>Metazoa</taxon>
        <taxon>Ecdysozoa</taxon>
        <taxon>Arthropoda</taxon>
        <taxon>Hexapoda</taxon>
        <taxon>Insecta</taxon>
        <taxon>Pterygota</taxon>
        <taxon>Neoptera</taxon>
        <taxon>Endopterygota</taxon>
        <taxon>Lepidoptera</taxon>
        <taxon>Glossata</taxon>
        <taxon>Ditrysia</taxon>
        <taxon>Tineoidea</taxon>
        <taxon>Psychidae</taxon>
        <taxon>Oiketicinae</taxon>
        <taxon>Eumeta</taxon>
    </lineage>
</organism>
<protein>
    <submittedName>
        <fullName evidence="2">Uncharacterized protein</fullName>
    </submittedName>
</protein>
<feature type="region of interest" description="Disordered" evidence="1">
    <location>
        <begin position="1"/>
        <end position="44"/>
    </location>
</feature>
<evidence type="ECO:0000313" key="3">
    <source>
        <dbReference type="Proteomes" id="UP000299102"/>
    </source>
</evidence>
<dbReference type="AlphaFoldDB" id="A0A4C1ZC93"/>
<feature type="region of interest" description="Disordered" evidence="1">
    <location>
        <begin position="68"/>
        <end position="107"/>
    </location>
</feature>
<accession>A0A4C1ZC93</accession>
<keyword evidence="3" id="KW-1185">Reference proteome</keyword>
<evidence type="ECO:0000256" key="1">
    <source>
        <dbReference type="SAM" id="MobiDB-lite"/>
    </source>
</evidence>
<dbReference type="EMBL" id="BGZK01001709">
    <property type="protein sequence ID" value="GBP84972.1"/>
    <property type="molecule type" value="Genomic_DNA"/>
</dbReference>
<name>A0A4C1ZC93_EUMVA</name>